<organism evidence="2 3">
    <name type="scientific">Parascedosporium putredinis</name>
    <dbReference type="NCBI Taxonomy" id="1442378"/>
    <lineage>
        <taxon>Eukaryota</taxon>
        <taxon>Fungi</taxon>
        <taxon>Dikarya</taxon>
        <taxon>Ascomycota</taxon>
        <taxon>Pezizomycotina</taxon>
        <taxon>Sordariomycetes</taxon>
        <taxon>Hypocreomycetidae</taxon>
        <taxon>Microascales</taxon>
        <taxon>Microascaceae</taxon>
        <taxon>Parascedosporium</taxon>
    </lineage>
</organism>
<gene>
    <name evidence="2" type="ORF">PPNO1_LOCUS8116</name>
</gene>
<evidence type="ECO:0000313" key="3">
    <source>
        <dbReference type="Proteomes" id="UP000838763"/>
    </source>
</evidence>
<accession>A0A9P1HBA9</accession>
<feature type="compositionally biased region" description="Polar residues" evidence="1">
    <location>
        <begin position="14"/>
        <end position="26"/>
    </location>
</feature>
<reference evidence="2" key="1">
    <citation type="submission" date="2022-11" db="EMBL/GenBank/DDBJ databases">
        <authorList>
            <person name="Scott C."/>
            <person name="Bruce N."/>
        </authorList>
    </citation>
    <scope>NUCLEOTIDE SEQUENCE</scope>
</reference>
<proteinExistence type="predicted"/>
<feature type="region of interest" description="Disordered" evidence="1">
    <location>
        <begin position="240"/>
        <end position="303"/>
    </location>
</feature>
<dbReference type="OrthoDB" id="5377213at2759"/>
<feature type="compositionally biased region" description="Basic and acidic residues" evidence="1">
    <location>
        <begin position="240"/>
        <end position="264"/>
    </location>
</feature>
<evidence type="ECO:0000256" key="1">
    <source>
        <dbReference type="SAM" id="MobiDB-lite"/>
    </source>
</evidence>
<feature type="compositionally biased region" description="Polar residues" evidence="1">
    <location>
        <begin position="272"/>
        <end position="286"/>
    </location>
</feature>
<dbReference type="Proteomes" id="UP000838763">
    <property type="component" value="Unassembled WGS sequence"/>
</dbReference>
<protein>
    <submittedName>
        <fullName evidence="2">Uncharacterized protein</fullName>
    </submittedName>
</protein>
<feature type="compositionally biased region" description="Polar residues" evidence="1">
    <location>
        <begin position="49"/>
        <end position="58"/>
    </location>
</feature>
<comment type="caution">
    <text evidence="2">The sequence shown here is derived from an EMBL/GenBank/DDBJ whole genome shotgun (WGS) entry which is preliminary data.</text>
</comment>
<sequence length="371" mass="40729">MLADSPPPHRAHTSTEAEQFPQSTLLLDQRPRPSSLWISGSPFGAKATPDSSVRPPSSLSLDPRIAHITRLPWVSRIPYETHQVAKQVNYEADIKKTSHSEKNSLDLDRGWEEAIHYSNHGWGGTSGVAKPNSIRGSESQLARGLGITEAGANGIRGGKDSDLRLDALSATQESPISSSVTGCTITQTLTSPVSSVAPTLSPIRSSLEMNFRIRSRSELDTASRQEQIRRARREFEIKEAQKQALRDEKAARRRDAEVEKEAQKFVRKQKQLAKSNGLASGRNSVSAEARPPYSRNNTAGTNELAVDPEKSEFAANNYASTAPGAVPVAEAAQIETQTQPRRSQTARRKTASAWTSFILWVRTKLFKAGRR</sequence>
<name>A0A9P1HBA9_9PEZI</name>
<dbReference type="EMBL" id="CALLCH030000018">
    <property type="protein sequence ID" value="CAI4218534.1"/>
    <property type="molecule type" value="Genomic_DNA"/>
</dbReference>
<evidence type="ECO:0000313" key="2">
    <source>
        <dbReference type="EMBL" id="CAI4218534.1"/>
    </source>
</evidence>
<feature type="region of interest" description="Disordered" evidence="1">
    <location>
        <begin position="1"/>
        <end position="58"/>
    </location>
</feature>
<dbReference type="AlphaFoldDB" id="A0A9P1HBA9"/>
<keyword evidence="3" id="KW-1185">Reference proteome</keyword>